<feature type="transmembrane region" description="Helical" evidence="1">
    <location>
        <begin position="205"/>
        <end position="227"/>
    </location>
</feature>
<evidence type="ECO:0000313" key="2">
    <source>
        <dbReference type="EMBL" id="SIO43783.1"/>
    </source>
</evidence>
<dbReference type="Pfam" id="PF14023">
    <property type="entry name" value="Bestrophin-like"/>
    <property type="match status" value="1"/>
</dbReference>
<dbReference type="EMBL" id="FSRM01000002">
    <property type="protein sequence ID" value="SIO43783.1"/>
    <property type="molecule type" value="Genomic_DNA"/>
</dbReference>
<proteinExistence type="predicted"/>
<gene>
    <name evidence="2" type="ORF">SAMN05444168_4443</name>
</gene>
<dbReference type="AlphaFoldDB" id="A0A1N6JHT1"/>
<accession>A0A1N6JHT1</accession>
<keyword evidence="1" id="KW-0812">Transmembrane</keyword>
<sequence>MDHYVFSAFVFVLVLSSAALGSYVRSRLADHHFEESSLAAMRIAVGLVATLSALVLSLLISSGKSSLDLVNTALQHNAVTMIRLDRTLSQFGPSADGLRLQIKNDYGRWISFLFSNKTGTPAEAETREILQSTYDIQGRIFALQAAGPSQERFRDHAMELWDDIFAGRWLAFEHRKGLIPTPLIAVLVGWLVVIFGIFGFSAPRNWSMCVVFLLCALSTTTAVFVVLDLDTPFQGMVNVSKTPMMDALKFIGNS</sequence>
<dbReference type="Proteomes" id="UP000184693">
    <property type="component" value="Unassembled WGS sequence"/>
</dbReference>
<evidence type="ECO:0000256" key="1">
    <source>
        <dbReference type="SAM" id="Phobius"/>
    </source>
</evidence>
<name>A0A1N6JHT1_9BURK</name>
<dbReference type="OrthoDB" id="4711656at2"/>
<protein>
    <recommendedName>
        <fullName evidence="4">DUF4239 domain-containing protein</fullName>
    </recommendedName>
</protein>
<evidence type="ECO:0008006" key="4">
    <source>
        <dbReference type="Google" id="ProtNLM"/>
    </source>
</evidence>
<feature type="transmembrane region" description="Helical" evidence="1">
    <location>
        <begin position="37"/>
        <end position="60"/>
    </location>
</feature>
<keyword evidence="1" id="KW-1133">Transmembrane helix</keyword>
<keyword evidence="1" id="KW-0472">Membrane</keyword>
<dbReference type="InterPro" id="IPR025333">
    <property type="entry name" value="DUF4239"/>
</dbReference>
<reference evidence="2 3" key="1">
    <citation type="submission" date="2016-11" db="EMBL/GenBank/DDBJ databases">
        <authorList>
            <person name="Jaros S."/>
            <person name="Januszkiewicz K."/>
            <person name="Wedrychowicz H."/>
        </authorList>
    </citation>
    <scope>NUCLEOTIDE SEQUENCE [LARGE SCALE GENOMIC DNA]</scope>
    <source>
        <strain evidence="2 3">GAS86</strain>
    </source>
</reference>
<dbReference type="RefSeq" id="WP_074266537.1">
    <property type="nucleotide sequence ID" value="NZ_FSRM01000002.1"/>
</dbReference>
<feature type="transmembrane region" description="Helical" evidence="1">
    <location>
        <begin position="178"/>
        <end position="199"/>
    </location>
</feature>
<evidence type="ECO:0000313" key="3">
    <source>
        <dbReference type="Proteomes" id="UP000184693"/>
    </source>
</evidence>
<organism evidence="2 3">
    <name type="scientific">Paraburkholderia phenazinium</name>
    <dbReference type="NCBI Taxonomy" id="60549"/>
    <lineage>
        <taxon>Bacteria</taxon>
        <taxon>Pseudomonadati</taxon>
        <taxon>Pseudomonadota</taxon>
        <taxon>Betaproteobacteria</taxon>
        <taxon>Burkholderiales</taxon>
        <taxon>Burkholderiaceae</taxon>
        <taxon>Paraburkholderia</taxon>
    </lineage>
</organism>